<proteinExistence type="predicted"/>
<dbReference type="GO" id="GO:0016740">
    <property type="term" value="F:transferase activity"/>
    <property type="evidence" value="ECO:0007669"/>
    <property type="project" value="UniProtKB-KW"/>
</dbReference>
<feature type="domain" description="Polysaccharide pyruvyl transferase" evidence="1">
    <location>
        <begin position="15"/>
        <end position="302"/>
    </location>
</feature>
<organism evidence="2 3">
    <name type="scientific">Rhodobacter aestuarii</name>
    <dbReference type="NCBI Taxonomy" id="453582"/>
    <lineage>
        <taxon>Bacteria</taxon>
        <taxon>Pseudomonadati</taxon>
        <taxon>Pseudomonadota</taxon>
        <taxon>Alphaproteobacteria</taxon>
        <taxon>Rhodobacterales</taxon>
        <taxon>Rhodobacter group</taxon>
        <taxon>Rhodobacter</taxon>
    </lineage>
</organism>
<accession>A0A1N7M9Y0</accession>
<sequence length="364" mass="40307">MGRRIGLLTLPLHANFGGIIQAVSLSAALRERGHKVFLLDRRRPAHHWQRLVMRVLAVLPGQNIGGFRARSRMLGLHRNFIESHIDGRSGICRSSAEMRRATASLKLDAVVVGSDQVWRLAYMHPDAVADYFLGFIADKPTRRIAYAASFGVGSWDYPDRTEEIAPLLAKFDAVSVRETSGMTICDAVFGRGDVAHVLDPTLLIEPAFHHRLCSDIPVASCPDGPRTAFFYMLDNPDIRTAALSALGPDYAAAELTLNDGHTVTLPQWVSRFRDADFVVTDSFHGTVFAIIFRKPFLSVVNHGRGADRFTSLLGQLGLEDRLISQANSIDISALIAQSIDYDDIHRRLDDLRRHSAAFLEKALA</sequence>
<dbReference type="Pfam" id="PF04230">
    <property type="entry name" value="PS_pyruv_trans"/>
    <property type="match status" value="1"/>
</dbReference>
<dbReference type="STRING" id="453582.SAMN05421580_105213"/>
<name>A0A1N7M9Y0_9RHOB</name>
<evidence type="ECO:0000313" key="3">
    <source>
        <dbReference type="Proteomes" id="UP000186221"/>
    </source>
</evidence>
<dbReference type="EMBL" id="FTOG01000005">
    <property type="protein sequence ID" value="SIS82863.1"/>
    <property type="molecule type" value="Genomic_DNA"/>
</dbReference>
<reference evidence="3" key="1">
    <citation type="submission" date="2017-01" db="EMBL/GenBank/DDBJ databases">
        <authorList>
            <person name="Varghese N."/>
            <person name="Submissions S."/>
        </authorList>
    </citation>
    <scope>NUCLEOTIDE SEQUENCE [LARGE SCALE GENOMIC DNA]</scope>
    <source>
        <strain evidence="3">DSM 19945</strain>
    </source>
</reference>
<evidence type="ECO:0000313" key="2">
    <source>
        <dbReference type="EMBL" id="SIS82863.1"/>
    </source>
</evidence>
<dbReference type="Proteomes" id="UP000186221">
    <property type="component" value="Unassembled WGS sequence"/>
</dbReference>
<evidence type="ECO:0000259" key="1">
    <source>
        <dbReference type="Pfam" id="PF04230"/>
    </source>
</evidence>
<gene>
    <name evidence="2" type="ORF">SAMN05421580_105213</name>
</gene>
<keyword evidence="2" id="KW-0808">Transferase</keyword>
<protein>
    <submittedName>
        <fullName evidence="2">Polysaccharide pyruvyl transferase</fullName>
    </submittedName>
</protein>
<dbReference type="AlphaFoldDB" id="A0A1N7M9Y0"/>
<keyword evidence="3" id="KW-1185">Reference proteome</keyword>
<dbReference type="InterPro" id="IPR007345">
    <property type="entry name" value="Polysacch_pyruvyl_Trfase"/>
</dbReference>